<dbReference type="EMBL" id="CM034390">
    <property type="protein sequence ID" value="KAJ0181610.1"/>
    <property type="molecule type" value="Genomic_DNA"/>
</dbReference>
<dbReference type="Proteomes" id="UP000824533">
    <property type="component" value="Linkage Group LG04"/>
</dbReference>
<name>A0ACC1DCQ1_9NEOP</name>
<proteinExistence type="predicted"/>
<keyword evidence="2" id="KW-1185">Reference proteome</keyword>
<sequence>MIELNYALKYVKWDIIGLAEIRRIGCGIEEYDWCILYYFGETKGHKGVGFLIQKTHKSKIIEFTGISERVALLNMKLDEVNLSIIQVYAPIEQASDEELETFYTDILKAVEKSYQKIIILGDFNAKIGITNPEIQPIIGPFGSGTCNDRGERLKLFSLNGEFTIINTLFKKKETQRWTWMSPDGKTKNEIDYILSNAKTCFTNIEVLRKISFPSDHRLLRATIKINEKKKSRRYFSKPKSNLQSEKEQINYVQVLDQKLDTYIEDNQTLSQLYNAVEKAIVESLEESKVPGTKEQFKVSEETKIMIIKRHILQQKINKTTEEKHKLKQLYKLTKRKVQDEYEAYKLNKYQIGIEKIGSIKRAQKNLQLKKSWIPKLKKGTSITENRKDLVLVATNFYKNLYGHIRNNLMKTTSKINKPTHNKNDLIPFTMIEVDQTIQKLNNNKSPGPDLITNESLKTGRRQLTGLITDIFNKWAGHVVRYSDQRWTKIVTEWRGPTYGKRRVGRPLKRWDDDIRAVAGPRWLAVAADRNHWAQLEEAFTRTGGPKVEQ</sequence>
<comment type="caution">
    <text evidence="1">The sequence shown here is derived from an EMBL/GenBank/DDBJ whole genome shotgun (WGS) entry which is preliminary data.</text>
</comment>
<reference evidence="1 2" key="1">
    <citation type="journal article" date="2021" name="Front. Genet.">
        <title>Chromosome-Level Genome Assembly Reveals Significant Gene Expansion in the Toll and IMD Signaling Pathways of Dendrolimus kikuchii.</title>
        <authorList>
            <person name="Zhou J."/>
            <person name="Wu P."/>
            <person name="Xiong Z."/>
            <person name="Liu N."/>
            <person name="Zhao N."/>
            <person name="Ji M."/>
            <person name="Qiu Y."/>
            <person name="Yang B."/>
        </authorList>
    </citation>
    <scope>NUCLEOTIDE SEQUENCE [LARGE SCALE GENOMIC DNA]</scope>
    <source>
        <strain evidence="1">Ann1</strain>
    </source>
</reference>
<evidence type="ECO:0000313" key="1">
    <source>
        <dbReference type="EMBL" id="KAJ0181610.1"/>
    </source>
</evidence>
<gene>
    <name evidence="1" type="ORF">K1T71_002332</name>
</gene>
<protein>
    <submittedName>
        <fullName evidence="1">Uncharacterized protein</fullName>
    </submittedName>
</protein>
<evidence type="ECO:0000313" key="2">
    <source>
        <dbReference type="Proteomes" id="UP000824533"/>
    </source>
</evidence>
<organism evidence="1 2">
    <name type="scientific">Dendrolimus kikuchii</name>
    <dbReference type="NCBI Taxonomy" id="765133"/>
    <lineage>
        <taxon>Eukaryota</taxon>
        <taxon>Metazoa</taxon>
        <taxon>Ecdysozoa</taxon>
        <taxon>Arthropoda</taxon>
        <taxon>Hexapoda</taxon>
        <taxon>Insecta</taxon>
        <taxon>Pterygota</taxon>
        <taxon>Neoptera</taxon>
        <taxon>Endopterygota</taxon>
        <taxon>Lepidoptera</taxon>
        <taxon>Glossata</taxon>
        <taxon>Ditrysia</taxon>
        <taxon>Bombycoidea</taxon>
        <taxon>Lasiocampidae</taxon>
        <taxon>Dendrolimus</taxon>
    </lineage>
</organism>
<accession>A0ACC1DCQ1</accession>